<evidence type="ECO:0000313" key="6">
    <source>
        <dbReference type="EMBL" id="HGU47271.1"/>
    </source>
</evidence>
<evidence type="ECO:0000256" key="4">
    <source>
        <dbReference type="RuleBase" id="RU000535"/>
    </source>
</evidence>
<name>A0A7C4W8Y7_UNCW3</name>
<dbReference type="GO" id="GO:0044183">
    <property type="term" value="F:protein folding chaperone"/>
    <property type="evidence" value="ECO:0007669"/>
    <property type="project" value="InterPro"/>
</dbReference>
<dbReference type="GO" id="GO:0051082">
    <property type="term" value="F:unfolded protein binding"/>
    <property type="evidence" value="ECO:0007669"/>
    <property type="project" value="TreeGrafter"/>
</dbReference>
<dbReference type="Gene3D" id="2.30.33.40">
    <property type="entry name" value="GroES chaperonin"/>
    <property type="match status" value="1"/>
</dbReference>
<dbReference type="EMBL" id="DTBX01000046">
    <property type="protein sequence ID" value="HGQ55060.1"/>
    <property type="molecule type" value="Genomic_DNA"/>
</dbReference>
<sequence length="99" mass="11199">MKIKPLADRVVVERIEEEEVKKGGIILPDTAKEKPIKGKVIAVGPGRLDDKGNRIPMEVKKGDIVLFGKYAGQEIKIDNKEYLIMREDEILAIIEEKEE</sequence>
<dbReference type="PANTHER" id="PTHR10772">
    <property type="entry name" value="10 KDA HEAT SHOCK PROTEIN"/>
    <property type="match status" value="1"/>
</dbReference>
<dbReference type="InterPro" id="IPR020818">
    <property type="entry name" value="Chaperonin_GroES"/>
</dbReference>
<dbReference type="GO" id="GO:0046872">
    <property type="term" value="F:metal ion binding"/>
    <property type="evidence" value="ECO:0007669"/>
    <property type="project" value="TreeGrafter"/>
</dbReference>
<dbReference type="SMART" id="SM00883">
    <property type="entry name" value="Cpn10"/>
    <property type="match status" value="1"/>
</dbReference>
<keyword evidence="2 3" id="KW-0143">Chaperone</keyword>
<dbReference type="NCBIfam" id="NF001531">
    <property type="entry name" value="PRK00364.2-2"/>
    <property type="match status" value="1"/>
</dbReference>
<dbReference type="InterPro" id="IPR018369">
    <property type="entry name" value="Chaprnonin_Cpn10_CS"/>
</dbReference>
<dbReference type="NCBIfam" id="NF001534">
    <property type="entry name" value="PRK00364.2-5"/>
    <property type="match status" value="1"/>
</dbReference>
<proteinExistence type="inferred from homology"/>
<dbReference type="InterPro" id="IPR037124">
    <property type="entry name" value="Chaperonin_GroES_sf"/>
</dbReference>
<dbReference type="GO" id="GO:0051087">
    <property type="term" value="F:protein-folding chaperone binding"/>
    <property type="evidence" value="ECO:0007669"/>
    <property type="project" value="TreeGrafter"/>
</dbReference>
<dbReference type="HAMAP" id="MF_00580">
    <property type="entry name" value="CH10"/>
    <property type="match status" value="1"/>
</dbReference>
<dbReference type="FunFam" id="2.30.33.40:FF:000001">
    <property type="entry name" value="10 kDa chaperonin"/>
    <property type="match status" value="1"/>
</dbReference>
<dbReference type="PROSITE" id="PS00681">
    <property type="entry name" value="CHAPERONINS_CPN10"/>
    <property type="match status" value="1"/>
</dbReference>
<dbReference type="EMBL" id="DSZH01000079">
    <property type="protein sequence ID" value="HGU47271.1"/>
    <property type="molecule type" value="Genomic_DNA"/>
</dbReference>
<dbReference type="NCBIfam" id="NF001527">
    <property type="entry name" value="PRK00364.1-2"/>
    <property type="match status" value="1"/>
</dbReference>
<comment type="subcellular location">
    <subcellularLocation>
        <location evidence="3">Cytoplasm</location>
    </subcellularLocation>
</comment>
<evidence type="ECO:0000256" key="3">
    <source>
        <dbReference type="HAMAP-Rule" id="MF_00580"/>
    </source>
</evidence>
<accession>A0A7C4W8Y7</accession>
<dbReference type="SUPFAM" id="SSF50129">
    <property type="entry name" value="GroES-like"/>
    <property type="match status" value="1"/>
</dbReference>
<dbReference type="NCBIfam" id="NF001533">
    <property type="entry name" value="PRK00364.2-4"/>
    <property type="match status" value="1"/>
</dbReference>
<keyword evidence="3" id="KW-0963">Cytoplasm</keyword>
<dbReference type="GO" id="GO:0005737">
    <property type="term" value="C:cytoplasm"/>
    <property type="evidence" value="ECO:0007669"/>
    <property type="project" value="UniProtKB-SubCell"/>
</dbReference>
<dbReference type="AlphaFoldDB" id="A0A7C4W8Y7"/>
<comment type="similarity">
    <text evidence="1 3 4">Belongs to the GroES chaperonin family.</text>
</comment>
<evidence type="ECO:0000313" key="5">
    <source>
        <dbReference type="EMBL" id="HGQ55060.1"/>
    </source>
</evidence>
<comment type="function">
    <text evidence="3 4">Together with the chaperonin GroEL, plays an essential role in assisting protein folding. The GroEL-GroES system forms a nano-cage that allows encapsulation of the non-native substrate proteins and provides a physical environment optimized to promote and accelerate protein folding. GroES binds to the apical surface of the GroEL ring, thereby capping the opening of the GroEL channel.</text>
</comment>
<dbReference type="PANTHER" id="PTHR10772:SF58">
    <property type="entry name" value="CO-CHAPERONIN GROES"/>
    <property type="match status" value="1"/>
</dbReference>
<evidence type="ECO:0000256" key="2">
    <source>
        <dbReference type="ARBA" id="ARBA00023186"/>
    </source>
</evidence>
<dbReference type="PRINTS" id="PR00297">
    <property type="entry name" value="CHAPERONIN10"/>
</dbReference>
<comment type="subunit">
    <text evidence="3">Heptamer of 7 subunits arranged in a ring. Interacts with the chaperonin GroEL.</text>
</comment>
<gene>
    <name evidence="3" type="primary">groES</name>
    <name evidence="3" type="synonym">groS</name>
    <name evidence="6" type="ORF">ENT60_01750</name>
    <name evidence="5" type="ORF">ENU28_01175</name>
</gene>
<reference evidence="6" key="1">
    <citation type="journal article" date="2020" name="mSystems">
        <title>Genome- and Community-Level Interaction Insights into Carbon Utilization and Element Cycling Functions of Hydrothermarchaeota in Hydrothermal Sediment.</title>
        <authorList>
            <person name="Zhou Z."/>
            <person name="Liu Y."/>
            <person name="Xu W."/>
            <person name="Pan J."/>
            <person name="Luo Z.H."/>
            <person name="Li M."/>
        </authorList>
    </citation>
    <scope>NUCLEOTIDE SEQUENCE [LARGE SCALE GENOMIC DNA]</scope>
    <source>
        <strain evidence="6">SpSt-594</strain>
        <strain evidence="5">SpSt-655</strain>
    </source>
</reference>
<protein>
    <recommendedName>
        <fullName evidence="3">Co-chaperonin GroES</fullName>
    </recommendedName>
    <alternativeName>
        <fullName evidence="3">10 kDa chaperonin</fullName>
    </alternativeName>
    <alternativeName>
        <fullName evidence="3">Chaperonin-10</fullName>
        <shortName evidence="3">Cpn10</shortName>
    </alternativeName>
</protein>
<dbReference type="InterPro" id="IPR011032">
    <property type="entry name" value="GroES-like_sf"/>
</dbReference>
<evidence type="ECO:0000256" key="1">
    <source>
        <dbReference type="ARBA" id="ARBA00006975"/>
    </source>
</evidence>
<dbReference type="CDD" id="cd00320">
    <property type="entry name" value="cpn10"/>
    <property type="match status" value="1"/>
</dbReference>
<comment type="caution">
    <text evidence="6">The sequence shown here is derived from an EMBL/GenBank/DDBJ whole genome shotgun (WGS) entry which is preliminary data.</text>
</comment>
<organism evidence="6">
    <name type="scientific">candidate division WOR-3 bacterium</name>
    <dbReference type="NCBI Taxonomy" id="2052148"/>
    <lineage>
        <taxon>Bacteria</taxon>
        <taxon>Bacteria division WOR-3</taxon>
    </lineage>
</organism>
<dbReference type="GO" id="GO:0005524">
    <property type="term" value="F:ATP binding"/>
    <property type="evidence" value="ECO:0007669"/>
    <property type="project" value="InterPro"/>
</dbReference>
<dbReference type="Pfam" id="PF00166">
    <property type="entry name" value="Cpn10"/>
    <property type="match status" value="1"/>
</dbReference>